<keyword evidence="2" id="KW-1185">Reference proteome</keyword>
<evidence type="ECO:0000313" key="2">
    <source>
        <dbReference type="Proteomes" id="UP001264980"/>
    </source>
</evidence>
<gene>
    <name evidence="1" type="ORF">J2W84_004165</name>
</gene>
<comment type="caution">
    <text evidence="1">The sequence shown here is derived from an EMBL/GenBank/DDBJ whole genome shotgun (WGS) entry which is preliminary data.</text>
</comment>
<dbReference type="EMBL" id="JAVDTI010000004">
    <property type="protein sequence ID" value="MDR6807114.1"/>
    <property type="molecule type" value="Genomic_DNA"/>
</dbReference>
<dbReference type="Pfam" id="PF10884">
    <property type="entry name" value="DUF2683"/>
    <property type="match status" value="1"/>
</dbReference>
<reference evidence="1 2" key="1">
    <citation type="submission" date="2023-07" db="EMBL/GenBank/DDBJ databases">
        <title>Sorghum-associated microbial communities from plants grown in Nebraska, USA.</title>
        <authorList>
            <person name="Schachtman D."/>
        </authorList>
    </citation>
    <scope>NUCLEOTIDE SEQUENCE [LARGE SCALE GENOMIC DNA]</scope>
    <source>
        <strain evidence="1 2">BE57</strain>
    </source>
</reference>
<sequence length="72" mass="8364">MTTLTIKTEKEEVIAAVKALLREFKVAFEEKEEKPYDPEFVAMIKESEQQIKEGKTVKYEPGTNLWDLVDTK</sequence>
<dbReference type="InterPro" id="IPR020271">
    <property type="entry name" value="Uncharacterised_MJ1172"/>
</dbReference>
<name>A0ABU1R2G1_9BACT</name>
<accession>A0ABU1R2G1</accession>
<dbReference type="RefSeq" id="WP_309987048.1">
    <property type="nucleotide sequence ID" value="NZ_JAVDTI010000004.1"/>
</dbReference>
<evidence type="ECO:0000313" key="1">
    <source>
        <dbReference type="EMBL" id="MDR6807114.1"/>
    </source>
</evidence>
<proteinExistence type="predicted"/>
<protein>
    <submittedName>
        <fullName evidence="1">Uncharacterized protein</fullName>
    </submittedName>
</protein>
<dbReference type="Proteomes" id="UP001264980">
    <property type="component" value="Unassembled WGS sequence"/>
</dbReference>
<organism evidence="1 2">
    <name type="scientific">Dyadobacter fermentans</name>
    <dbReference type="NCBI Taxonomy" id="94254"/>
    <lineage>
        <taxon>Bacteria</taxon>
        <taxon>Pseudomonadati</taxon>
        <taxon>Bacteroidota</taxon>
        <taxon>Cytophagia</taxon>
        <taxon>Cytophagales</taxon>
        <taxon>Spirosomataceae</taxon>
        <taxon>Dyadobacter</taxon>
    </lineage>
</organism>